<reference evidence="1 2" key="1">
    <citation type="submission" date="2012-08" db="EMBL/GenBank/DDBJ databases">
        <title>Whole genome shotgun sequence of Kineosphaera limosa NBRC 100340.</title>
        <authorList>
            <person name="Yoshida I."/>
            <person name="Isaki S."/>
            <person name="Hosoyama A."/>
            <person name="Tsuchikane K."/>
            <person name="Katsumata H."/>
            <person name="Ando Y."/>
            <person name="Ohji S."/>
            <person name="Hamada M."/>
            <person name="Tamura T."/>
            <person name="Yamazoe A."/>
            <person name="Yamazaki S."/>
            <person name="Fujita N."/>
        </authorList>
    </citation>
    <scope>NUCLEOTIDE SEQUENCE [LARGE SCALE GENOMIC DNA]</scope>
    <source>
        <strain evidence="1 2">NBRC 100340</strain>
    </source>
</reference>
<sequence>MLRIAFMTGSGTRSAPSNLTYRFSEVEILDLSLVTSQIPTLLPVAPLMVETFLYDERSRVCELGLDDVYIYFTATALDVTIGPMGR</sequence>
<dbReference type="STRING" id="1184609.KILIM_016_00930"/>
<accession>K6WSS2</accession>
<organism evidence="1 2">
    <name type="scientific">Kineosphaera limosa NBRC 100340</name>
    <dbReference type="NCBI Taxonomy" id="1184609"/>
    <lineage>
        <taxon>Bacteria</taxon>
        <taxon>Bacillati</taxon>
        <taxon>Actinomycetota</taxon>
        <taxon>Actinomycetes</taxon>
        <taxon>Micrococcales</taxon>
        <taxon>Dermatophilaceae</taxon>
        <taxon>Kineosphaera</taxon>
    </lineage>
</organism>
<keyword evidence="2" id="KW-1185">Reference proteome</keyword>
<dbReference type="AlphaFoldDB" id="K6WSS2"/>
<name>K6WSS2_9MICO</name>
<proteinExistence type="predicted"/>
<dbReference type="Proteomes" id="UP000008366">
    <property type="component" value="Unassembled WGS sequence"/>
</dbReference>
<gene>
    <name evidence="1" type="ORF">KILIM_016_00930</name>
</gene>
<comment type="caution">
    <text evidence="1">The sequence shown here is derived from an EMBL/GenBank/DDBJ whole genome shotgun (WGS) entry which is preliminary data.</text>
</comment>
<protein>
    <submittedName>
        <fullName evidence="1">Uncharacterized protein</fullName>
    </submittedName>
</protein>
<evidence type="ECO:0000313" key="2">
    <source>
        <dbReference type="Proteomes" id="UP000008366"/>
    </source>
</evidence>
<dbReference type="EMBL" id="BAHD01000016">
    <property type="protein sequence ID" value="GAB95152.1"/>
    <property type="molecule type" value="Genomic_DNA"/>
</dbReference>
<evidence type="ECO:0000313" key="1">
    <source>
        <dbReference type="EMBL" id="GAB95152.1"/>
    </source>
</evidence>